<evidence type="ECO:0000313" key="2">
    <source>
        <dbReference type="Proteomes" id="UP000827092"/>
    </source>
</evidence>
<name>A0AAV6VNL0_9ARAC</name>
<dbReference type="Proteomes" id="UP000827092">
    <property type="component" value="Unassembled WGS sequence"/>
</dbReference>
<reference evidence="1 2" key="1">
    <citation type="journal article" date="2022" name="Nat. Ecol. Evol.">
        <title>A masculinizing supergene underlies an exaggerated male reproductive morph in a spider.</title>
        <authorList>
            <person name="Hendrickx F."/>
            <person name="De Corte Z."/>
            <person name="Sonet G."/>
            <person name="Van Belleghem S.M."/>
            <person name="Kostlbacher S."/>
            <person name="Vangestel C."/>
        </authorList>
    </citation>
    <scope>NUCLEOTIDE SEQUENCE [LARGE SCALE GENOMIC DNA]</scope>
    <source>
        <strain evidence="1">W744_W776</strain>
    </source>
</reference>
<sequence length="73" mass="8039">MVLHLLSYGLKHPGMWIGKTAVKFSLVGGGIRYTHPLLIPNKVDLTPPPFLLLTLSTPDVFRSGCSMRQLIPP</sequence>
<evidence type="ECO:0000313" key="1">
    <source>
        <dbReference type="EMBL" id="KAG8198154.1"/>
    </source>
</evidence>
<keyword evidence="2" id="KW-1185">Reference proteome</keyword>
<comment type="caution">
    <text evidence="1">The sequence shown here is derived from an EMBL/GenBank/DDBJ whole genome shotgun (WGS) entry which is preliminary data.</text>
</comment>
<proteinExistence type="predicted"/>
<dbReference type="EMBL" id="JAFNEN010000043">
    <property type="protein sequence ID" value="KAG8198154.1"/>
    <property type="molecule type" value="Genomic_DNA"/>
</dbReference>
<accession>A0AAV6VNL0</accession>
<organism evidence="1 2">
    <name type="scientific">Oedothorax gibbosus</name>
    <dbReference type="NCBI Taxonomy" id="931172"/>
    <lineage>
        <taxon>Eukaryota</taxon>
        <taxon>Metazoa</taxon>
        <taxon>Ecdysozoa</taxon>
        <taxon>Arthropoda</taxon>
        <taxon>Chelicerata</taxon>
        <taxon>Arachnida</taxon>
        <taxon>Araneae</taxon>
        <taxon>Araneomorphae</taxon>
        <taxon>Entelegynae</taxon>
        <taxon>Araneoidea</taxon>
        <taxon>Linyphiidae</taxon>
        <taxon>Erigoninae</taxon>
        <taxon>Oedothorax</taxon>
    </lineage>
</organism>
<dbReference type="AlphaFoldDB" id="A0AAV6VNL0"/>
<protein>
    <submittedName>
        <fullName evidence="1">Uncharacterized protein</fullName>
    </submittedName>
</protein>
<gene>
    <name evidence="1" type="ORF">JTE90_006905</name>
</gene>